<dbReference type="OrthoDB" id="1751331at2759"/>
<proteinExistence type="inferred from homology"/>
<evidence type="ECO:0000256" key="1">
    <source>
        <dbReference type="ARBA" id="ARBA00004123"/>
    </source>
</evidence>
<keyword evidence="3 9" id="KW-0235">DNA replication</keyword>
<comment type="subcellular location">
    <subcellularLocation>
        <location evidence="1 9">Nucleus</location>
    </subcellularLocation>
</comment>
<evidence type="ECO:0000256" key="5">
    <source>
        <dbReference type="ARBA" id="ARBA00022771"/>
    </source>
</evidence>
<dbReference type="KEGG" id="yli:2911560"/>
<evidence type="ECO:0000313" key="15">
    <source>
        <dbReference type="EMBL" id="RDW24170.1"/>
    </source>
</evidence>
<dbReference type="GeneID" id="2911560"/>
<dbReference type="GO" id="GO:0007004">
    <property type="term" value="P:telomere maintenance via telomerase"/>
    <property type="evidence" value="ECO:0007669"/>
    <property type="project" value="UniProtKB-ARBA"/>
</dbReference>
<evidence type="ECO:0000256" key="3">
    <source>
        <dbReference type="ARBA" id="ARBA00022705"/>
    </source>
</evidence>
<dbReference type="InterPro" id="IPR004365">
    <property type="entry name" value="NA-bd_OB_tRNA"/>
</dbReference>
<evidence type="ECO:0000259" key="13">
    <source>
        <dbReference type="Pfam" id="PF16900"/>
    </source>
</evidence>
<feature type="domain" description="OB" evidence="11">
    <location>
        <begin position="174"/>
        <end position="253"/>
    </location>
</feature>
<evidence type="ECO:0000313" key="17">
    <source>
        <dbReference type="Proteomes" id="UP000256601"/>
    </source>
</evidence>
<dbReference type="CDD" id="cd04474">
    <property type="entry name" value="RPA1_DBD_A"/>
    <property type="match status" value="1"/>
</dbReference>
<evidence type="ECO:0000259" key="12">
    <source>
        <dbReference type="Pfam" id="PF08646"/>
    </source>
</evidence>
<evidence type="ECO:0000256" key="10">
    <source>
        <dbReference type="SAM" id="MobiDB-lite"/>
    </source>
</evidence>
<evidence type="ECO:0000256" key="2">
    <source>
        <dbReference type="ARBA" id="ARBA00005690"/>
    </source>
</evidence>
<dbReference type="GO" id="GO:0000781">
    <property type="term" value="C:chromosome, telomeric region"/>
    <property type="evidence" value="ECO:0007669"/>
    <property type="project" value="UniProtKB-ARBA"/>
</dbReference>
<feature type="compositionally biased region" description="Low complexity" evidence="10">
    <location>
        <begin position="122"/>
        <end position="137"/>
    </location>
</feature>
<evidence type="ECO:0000256" key="8">
    <source>
        <dbReference type="ARBA" id="ARBA00023242"/>
    </source>
</evidence>
<dbReference type="Pfam" id="PF08646">
    <property type="entry name" value="Rep_fac-A_C"/>
    <property type="match status" value="1"/>
</dbReference>
<dbReference type="EMBL" id="KZ859046">
    <property type="protein sequence ID" value="RDW24170.1"/>
    <property type="molecule type" value="Genomic_DNA"/>
</dbReference>
<dbReference type="RefSeq" id="XP_503990.1">
    <property type="nucleotide sequence ID" value="XM_503990.1"/>
</dbReference>
<reference evidence="14 16" key="1">
    <citation type="journal article" date="2016" name="PLoS ONE">
        <title>Sequence Assembly of Yarrowia lipolytica Strain W29/CLIB89 Shows Transposable Element Diversity.</title>
        <authorList>
            <person name="Magnan C."/>
            <person name="Yu J."/>
            <person name="Chang I."/>
            <person name="Jahn E."/>
            <person name="Kanomata Y."/>
            <person name="Wu J."/>
            <person name="Zeller M."/>
            <person name="Oakes M."/>
            <person name="Baldi P."/>
            <person name="Sandmeyer S."/>
        </authorList>
    </citation>
    <scope>NUCLEOTIDE SEQUENCE [LARGE SCALE GENOMIC DNA]</scope>
    <source>
        <strain evidence="14">CLIB89</strain>
        <strain evidence="16">CLIB89(W29)</strain>
    </source>
</reference>
<keyword evidence="4 9" id="KW-0479">Metal-binding</keyword>
<dbReference type="VEuPathDB" id="FungiDB:YALI0_E15642g"/>
<dbReference type="Proteomes" id="UP000256601">
    <property type="component" value="Unassembled WGS sequence"/>
</dbReference>
<dbReference type="GO" id="GO:0005662">
    <property type="term" value="C:DNA replication factor A complex"/>
    <property type="evidence" value="ECO:0007669"/>
    <property type="project" value="UniProtKB-ARBA"/>
</dbReference>
<dbReference type="VEuPathDB" id="FungiDB:YALI1_E18854g"/>
<reference evidence="15 17" key="2">
    <citation type="submission" date="2018-07" db="EMBL/GenBank/DDBJ databases">
        <title>Draft Genome Assemblies for Five Robust Yarrowia lipolytica Strains Exhibiting High Lipid Production and Pentose Sugar Utilization and Sugar Alcohol Secretion from Undetoxified Lignocellulosic Biomass Hydrolysates.</title>
        <authorList>
            <consortium name="DOE Joint Genome Institute"/>
            <person name="Walker C."/>
            <person name="Ryu S."/>
            <person name="Na H."/>
            <person name="Zane M."/>
            <person name="LaButti K."/>
            <person name="Lipzen A."/>
            <person name="Haridas S."/>
            <person name="Barry K."/>
            <person name="Grigoriev I.V."/>
            <person name="Quarterman J."/>
            <person name="Slininger P."/>
            <person name="Dien B."/>
            <person name="Trinh C.T."/>
        </authorList>
    </citation>
    <scope>NUCLEOTIDE SEQUENCE [LARGE SCALE GENOMIC DNA]</scope>
    <source>
        <strain evidence="15 17">YB392</strain>
    </source>
</reference>
<organism evidence="14 16">
    <name type="scientific">Yarrowia lipolytica</name>
    <name type="common">Candida lipolytica</name>
    <dbReference type="NCBI Taxonomy" id="4952"/>
    <lineage>
        <taxon>Eukaryota</taxon>
        <taxon>Fungi</taxon>
        <taxon>Dikarya</taxon>
        <taxon>Ascomycota</taxon>
        <taxon>Saccharomycotina</taxon>
        <taxon>Dipodascomycetes</taxon>
        <taxon>Dipodascales</taxon>
        <taxon>Dipodascales incertae sedis</taxon>
        <taxon>Yarrowia</taxon>
    </lineage>
</organism>
<comment type="similarity">
    <text evidence="2 9">Belongs to the replication factor A protein 1 family.</text>
</comment>
<dbReference type="SUPFAM" id="SSF50249">
    <property type="entry name" value="Nucleic acid-binding proteins"/>
    <property type="match status" value="3"/>
</dbReference>
<feature type="region of interest" description="Disordered" evidence="10">
    <location>
        <begin position="117"/>
        <end position="140"/>
    </location>
</feature>
<dbReference type="FunFam" id="2.40.50.140:FF:000041">
    <property type="entry name" value="Replication protein A subunit"/>
    <property type="match status" value="1"/>
</dbReference>
<dbReference type="InterPro" id="IPR004591">
    <property type="entry name" value="Rfa1"/>
</dbReference>
<keyword evidence="5 9" id="KW-0863">Zinc-finger</keyword>
<evidence type="ECO:0000256" key="4">
    <source>
        <dbReference type="ARBA" id="ARBA00022723"/>
    </source>
</evidence>
<feature type="domain" description="Replication protein A OB" evidence="13">
    <location>
        <begin position="282"/>
        <end position="381"/>
    </location>
</feature>
<keyword evidence="8 9" id="KW-0539">Nucleus</keyword>
<dbReference type="InterPro" id="IPR047192">
    <property type="entry name" value="Euk_RPA1_DBD_C"/>
</dbReference>
<gene>
    <name evidence="15" type="ORF">B0I71DRAFT_134740</name>
    <name evidence="14" type="ORF">YALI1_E18854g</name>
</gene>
<keyword evidence="7 9" id="KW-0238">DNA-binding</keyword>
<dbReference type="Gene3D" id="2.40.50.140">
    <property type="entry name" value="Nucleic acid-binding proteins"/>
    <property type="match status" value="3"/>
</dbReference>
<dbReference type="InterPro" id="IPR031657">
    <property type="entry name" value="REPA_OB_2"/>
</dbReference>
<dbReference type="Pfam" id="PF16900">
    <property type="entry name" value="REPA_OB_2"/>
    <property type="match status" value="1"/>
</dbReference>
<dbReference type="CDD" id="cd04476">
    <property type="entry name" value="RPA1_DBD_C"/>
    <property type="match status" value="1"/>
</dbReference>
<dbReference type="InterPro" id="IPR012340">
    <property type="entry name" value="NA-bd_OB-fold"/>
</dbReference>
<keyword evidence="6 9" id="KW-0862">Zinc</keyword>
<name>A0A1D8NIJ9_YARLL</name>
<dbReference type="PANTHER" id="PTHR47165:SF4">
    <property type="entry name" value="OS03G0429900 PROTEIN"/>
    <property type="match status" value="1"/>
</dbReference>
<dbReference type="InterPro" id="IPR013955">
    <property type="entry name" value="Rep_factor-A_C"/>
</dbReference>
<comment type="subunit">
    <text evidence="9">Component of the heterotrimeric canonical replication protein A complex (RPA).</text>
</comment>
<dbReference type="GO" id="GO:0003697">
    <property type="term" value="F:single-stranded DNA binding"/>
    <property type="evidence" value="ECO:0007669"/>
    <property type="project" value="UniProtKB-ARBA"/>
</dbReference>
<dbReference type="GO" id="GO:0008270">
    <property type="term" value="F:zinc ion binding"/>
    <property type="evidence" value="ECO:0007669"/>
    <property type="project" value="UniProtKB-KW"/>
</dbReference>
<dbReference type="Pfam" id="PF01336">
    <property type="entry name" value="tRNA_anti-codon"/>
    <property type="match status" value="1"/>
</dbReference>
<dbReference type="GO" id="GO:0006260">
    <property type="term" value="P:DNA replication"/>
    <property type="evidence" value="ECO:0007669"/>
    <property type="project" value="UniProtKB-KW"/>
</dbReference>
<dbReference type="GO" id="GO:0006310">
    <property type="term" value="P:DNA recombination"/>
    <property type="evidence" value="ECO:0007669"/>
    <property type="project" value="InterPro"/>
</dbReference>
<protein>
    <recommendedName>
        <fullName evidence="9">Replication protein A subunit</fullName>
    </recommendedName>
</protein>
<evidence type="ECO:0000313" key="14">
    <source>
        <dbReference type="EMBL" id="AOW05464.1"/>
    </source>
</evidence>
<dbReference type="CDD" id="cd04475">
    <property type="entry name" value="RPA1_DBD_B"/>
    <property type="match status" value="1"/>
</dbReference>
<evidence type="ECO:0000256" key="6">
    <source>
        <dbReference type="ARBA" id="ARBA00022833"/>
    </source>
</evidence>
<dbReference type="AlphaFoldDB" id="A0A1D8NIJ9"/>
<dbReference type="GO" id="GO:0006281">
    <property type="term" value="P:DNA repair"/>
    <property type="evidence" value="ECO:0007669"/>
    <property type="project" value="InterPro"/>
</dbReference>
<dbReference type="EMBL" id="CP017557">
    <property type="protein sequence ID" value="AOW05464.1"/>
    <property type="molecule type" value="Genomic_DNA"/>
</dbReference>
<dbReference type="FunFam" id="2.40.50.140:FF:000090">
    <property type="entry name" value="Replication protein A subunit"/>
    <property type="match status" value="1"/>
</dbReference>
<comment type="function">
    <text evidence="9">As part of the replication protein A (RPA/RP-A), a single-stranded DNA-binding heterotrimeric complex, may play an essential role in DNA replication, recombination and repair. Binds and stabilizes single-stranded DNA intermediates, preventing complementary DNA reannealing and recruiting different proteins involved in DNA metabolism.</text>
</comment>
<evidence type="ECO:0000256" key="7">
    <source>
        <dbReference type="ARBA" id="ARBA00023125"/>
    </source>
</evidence>
<dbReference type="PANTHER" id="PTHR47165">
    <property type="entry name" value="OS03G0429900 PROTEIN"/>
    <property type="match status" value="1"/>
</dbReference>
<dbReference type="FunFam" id="2.40.50.140:FF:000064">
    <property type="entry name" value="Replication protein A subunit"/>
    <property type="match status" value="1"/>
</dbReference>
<dbReference type="OMA" id="DQCDAFY"/>
<sequence length="589" mass="65223">MTFELSTGFFDAVENATSRDELPEKFRAPILQIVRPMSELPGKNRFKVTLFDGEKPGMVFGDLDNLPQERPGKFDIVKLSNFELVMAKQRGVVYVHQMDFLSHADAALGLDTEEDAELPGGAAATAPAAATSNPTPAKRMASTNEIPAGVQAQGFPATVMPIERLSPYQNKWAIKVRVTSKADKKKFSNTKGEGQLFNVTFIDETGEIRATGFNQEVDKFYPMLEEGQVYYVTQCRVSMANKKFSNVNNDYELVFGRDTVIIQADEAEAAAIPTANYSFVTLDKLQDVEVGNNVDVLGVVQNVGPLEDGVAKATGNPYKRRNLMLGDKSGFATRLTFFGEKATSFDEGTVPVGTIIAIKGARVGDFNGRNLSTSHSSTIAVEPAIDETYALKGWYASEGKQTSFKQLQTTTTNKPVAATPIDVATSSYGQSEKPDYYTLQAWVVHVRTGNFAYPACQTPDCNKKVVEHGDEWRCEKCEKNMDKPLYRYILSINVGDATGSMWLTAFNEPAEVIMGMTADQLTEIQTSQGDDEFEQAVQKVTGKQYTLRCRSKQEFYNEESKARHQVLTAQALDYLKDIDELIKDLDQYM</sequence>
<evidence type="ECO:0000313" key="16">
    <source>
        <dbReference type="Proteomes" id="UP000182444"/>
    </source>
</evidence>
<feature type="domain" description="Replication factor A C-terminal" evidence="12">
    <location>
        <begin position="436"/>
        <end position="581"/>
    </location>
</feature>
<dbReference type="NCBIfam" id="TIGR00617">
    <property type="entry name" value="rpa1"/>
    <property type="match status" value="1"/>
</dbReference>
<dbReference type="eggNOG" id="KOG0851">
    <property type="taxonomic scope" value="Eukaryota"/>
</dbReference>
<dbReference type="Proteomes" id="UP000182444">
    <property type="component" value="Chromosome 1E"/>
</dbReference>
<accession>A0A1D8NIJ9</accession>
<evidence type="ECO:0000259" key="11">
    <source>
        <dbReference type="Pfam" id="PF01336"/>
    </source>
</evidence>
<evidence type="ECO:0000256" key="9">
    <source>
        <dbReference type="RuleBase" id="RU364130"/>
    </source>
</evidence>